<evidence type="ECO:0000259" key="1">
    <source>
        <dbReference type="Pfam" id="PF18701"/>
    </source>
</evidence>
<organism evidence="2 3">
    <name type="scientific">Spodoptera frugiperda</name>
    <name type="common">Fall armyworm</name>
    <dbReference type="NCBI Taxonomy" id="7108"/>
    <lineage>
        <taxon>Eukaryota</taxon>
        <taxon>Metazoa</taxon>
        <taxon>Ecdysozoa</taxon>
        <taxon>Arthropoda</taxon>
        <taxon>Hexapoda</taxon>
        <taxon>Insecta</taxon>
        <taxon>Pterygota</taxon>
        <taxon>Neoptera</taxon>
        <taxon>Endopterygota</taxon>
        <taxon>Lepidoptera</taxon>
        <taxon>Glossata</taxon>
        <taxon>Ditrysia</taxon>
        <taxon>Noctuoidea</taxon>
        <taxon>Noctuidae</taxon>
        <taxon>Amphipyrinae</taxon>
        <taxon>Spodoptera</taxon>
    </lineage>
</organism>
<sequence length="204" mass="22606">MDLKSLKKTRASHKAKLTIFKSYIETFLPNKILNKVQVLEITARLNKILELYSEFDSIQTDIEGLVEIPGEEHKEREIFETSYFGCVAVAQELLSAASAEQETGSVTGSSDSAGKPELQIRNKWRTDKGQPQPGDMVLIKDDRLPPNRWLLGRVTTVYPGTDGVNRVADVATTSGTLRRAWNRLCPLPVKLDQDAAPAPRGPAC</sequence>
<name>A0A9R0D2H7_SPOFR</name>
<reference evidence="3" key="1">
    <citation type="submission" date="2025-08" db="UniProtKB">
        <authorList>
            <consortium name="RefSeq"/>
        </authorList>
    </citation>
    <scope>IDENTIFICATION</scope>
    <source>
        <tissue evidence="3">Whole larval tissue</tissue>
    </source>
</reference>
<keyword evidence="2" id="KW-1185">Reference proteome</keyword>
<accession>A0A9R0D2H7</accession>
<dbReference type="RefSeq" id="XP_035437689.1">
    <property type="nucleotide sequence ID" value="XM_035581796.2"/>
</dbReference>
<dbReference type="InterPro" id="IPR040676">
    <property type="entry name" value="DUF5641"/>
</dbReference>
<evidence type="ECO:0000313" key="2">
    <source>
        <dbReference type="Proteomes" id="UP000829999"/>
    </source>
</evidence>
<dbReference type="Pfam" id="PF18701">
    <property type="entry name" value="DUF5641"/>
    <property type="match status" value="1"/>
</dbReference>
<dbReference type="GeneID" id="118267679"/>
<dbReference type="Proteomes" id="UP000829999">
    <property type="component" value="Chromosome 14"/>
</dbReference>
<dbReference type="AlphaFoldDB" id="A0A9R0D2H7"/>
<protein>
    <submittedName>
        <fullName evidence="3">Uncharacterized protein LOC118267679 isoform X2</fullName>
    </submittedName>
</protein>
<evidence type="ECO:0000313" key="3">
    <source>
        <dbReference type="RefSeq" id="XP_035437689.1"/>
    </source>
</evidence>
<gene>
    <name evidence="3" type="primary">LOC118267679</name>
</gene>
<proteinExistence type="predicted"/>
<feature type="domain" description="DUF5641" evidence="1">
    <location>
        <begin position="117"/>
        <end position="187"/>
    </location>
</feature>